<evidence type="ECO:0000256" key="2">
    <source>
        <dbReference type="ARBA" id="ARBA00023043"/>
    </source>
</evidence>
<dbReference type="SMART" id="SM00248">
    <property type="entry name" value="ANK"/>
    <property type="match status" value="6"/>
</dbReference>
<dbReference type="InterPro" id="IPR002110">
    <property type="entry name" value="Ankyrin_rpt"/>
</dbReference>
<keyword evidence="2 3" id="KW-0040">ANK repeat</keyword>
<feature type="repeat" description="ANK" evidence="3">
    <location>
        <begin position="161"/>
        <end position="193"/>
    </location>
</feature>
<dbReference type="PROSITE" id="PS50088">
    <property type="entry name" value="ANK_REPEAT"/>
    <property type="match status" value="3"/>
</dbReference>
<protein>
    <submittedName>
        <fullName evidence="4">Ankyrin repeat domain-containing protein</fullName>
    </submittedName>
</protein>
<feature type="repeat" description="ANK" evidence="3">
    <location>
        <begin position="35"/>
        <end position="67"/>
    </location>
</feature>
<evidence type="ECO:0000313" key="4">
    <source>
        <dbReference type="EMBL" id="XBV84688.1"/>
    </source>
</evidence>
<proteinExistence type="predicted"/>
<reference evidence="4" key="1">
    <citation type="submission" date="2024-06" db="EMBL/GenBank/DDBJ databases">
        <title>Draft Genome Sequence of Deinococcus sonorensis Type Strain KR-87, a Biofilm Producing Representative of the Genus Deinococcus.</title>
        <authorList>
            <person name="Boren L.S."/>
            <person name="Grosso R.A."/>
            <person name="Hugenberg-Cox A.N."/>
            <person name="Hill J.T.E."/>
            <person name="Albert C.M."/>
            <person name="Tuohy J.M."/>
        </authorList>
    </citation>
    <scope>NUCLEOTIDE SEQUENCE</scope>
    <source>
        <strain evidence="4">KR-87</strain>
    </source>
</reference>
<keyword evidence="1" id="KW-0677">Repeat</keyword>
<sequence>MSASALFLAIQANDAATVTDLVEALPDLLTARSPSGLTPLLFAAYYQRPQMAQLLMDLGAPVSAHEAAACGAGPRLREQLMSHPELLHQDSPDGFSLLGLCAFFGHTDLAAELIGLGASVDRPSQNTMQVRPLHSAAAGNHTELAELLLAHGADVDARQHGGFTPLMAAAQNGNLELVRVLLDRGADPLMQTEDGRDALSLASEEGHTAVVQLLTELNPR</sequence>
<dbReference type="SUPFAM" id="SSF48403">
    <property type="entry name" value="Ankyrin repeat"/>
    <property type="match status" value="1"/>
</dbReference>
<dbReference type="PANTHER" id="PTHR24198">
    <property type="entry name" value="ANKYRIN REPEAT AND PROTEIN KINASE DOMAIN-CONTAINING PROTEIN"/>
    <property type="match status" value="1"/>
</dbReference>
<feature type="repeat" description="ANK" evidence="3">
    <location>
        <begin position="128"/>
        <end position="160"/>
    </location>
</feature>
<dbReference type="KEGG" id="dsc:ABOD76_14700"/>
<name>A0AAU7U8A5_9DEIO</name>
<accession>A0AAU7U8A5</accession>
<evidence type="ECO:0000256" key="1">
    <source>
        <dbReference type="ARBA" id="ARBA00022737"/>
    </source>
</evidence>
<dbReference type="PROSITE" id="PS50297">
    <property type="entry name" value="ANK_REP_REGION"/>
    <property type="match status" value="3"/>
</dbReference>
<gene>
    <name evidence="4" type="ORF">ABOD76_14700</name>
</gene>
<dbReference type="Pfam" id="PF00023">
    <property type="entry name" value="Ank"/>
    <property type="match status" value="1"/>
</dbReference>
<dbReference type="RefSeq" id="WP_350242725.1">
    <property type="nucleotide sequence ID" value="NZ_CP158299.1"/>
</dbReference>
<dbReference type="Gene3D" id="1.25.40.20">
    <property type="entry name" value="Ankyrin repeat-containing domain"/>
    <property type="match status" value="2"/>
</dbReference>
<dbReference type="Pfam" id="PF13637">
    <property type="entry name" value="Ank_4"/>
    <property type="match status" value="1"/>
</dbReference>
<evidence type="ECO:0000256" key="3">
    <source>
        <dbReference type="PROSITE-ProRule" id="PRU00023"/>
    </source>
</evidence>
<dbReference type="AlphaFoldDB" id="A0AAU7U8A5"/>
<dbReference type="PANTHER" id="PTHR24198:SF165">
    <property type="entry name" value="ANKYRIN REPEAT-CONTAINING PROTEIN-RELATED"/>
    <property type="match status" value="1"/>
</dbReference>
<dbReference type="InterPro" id="IPR036770">
    <property type="entry name" value="Ankyrin_rpt-contain_sf"/>
</dbReference>
<organism evidence="4">
    <name type="scientific">Deinococcus sonorensis KR-87</name>
    <dbReference type="NCBI Taxonomy" id="694439"/>
    <lineage>
        <taxon>Bacteria</taxon>
        <taxon>Thermotogati</taxon>
        <taxon>Deinococcota</taxon>
        <taxon>Deinococci</taxon>
        <taxon>Deinococcales</taxon>
        <taxon>Deinococcaceae</taxon>
        <taxon>Deinococcus</taxon>
    </lineage>
</organism>
<dbReference type="EMBL" id="CP158299">
    <property type="protein sequence ID" value="XBV84688.1"/>
    <property type="molecule type" value="Genomic_DNA"/>
</dbReference>